<proteinExistence type="predicted"/>
<protein>
    <submittedName>
        <fullName evidence="1">Uncharacterized protein</fullName>
    </submittedName>
</protein>
<reference evidence="1" key="1">
    <citation type="submission" date="2021-05" db="EMBL/GenBank/DDBJ databases">
        <authorList>
            <person name="Pan Q."/>
            <person name="Jouanno E."/>
            <person name="Zahm M."/>
            <person name="Klopp C."/>
            <person name="Cabau C."/>
            <person name="Louis A."/>
            <person name="Berthelot C."/>
            <person name="Parey E."/>
            <person name="Roest Crollius H."/>
            <person name="Montfort J."/>
            <person name="Robinson-Rechavi M."/>
            <person name="Bouchez O."/>
            <person name="Lampietro C."/>
            <person name="Lopez Roques C."/>
            <person name="Donnadieu C."/>
            <person name="Postlethwait J."/>
            <person name="Bobe J."/>
            <person name="Dillon D."/>
            <person name="Chandos A."/>
            <person name="von Hippel F."/>
            <person name="Guiguen Y."/>
        </authorList>
    </citation>
    <scope>NUCLEOTIDE SEQUENCE</scope>
    <source>
        <strain evidence="1">YG-Jan2019</strain>
    </source>
</reference>
<keyword evidence="2" id="KW-1185">Reference proteome</keyword>
<sequence>MAKKVTVAYALWALGGLLGLHHLYLGRDNHALLWMLTFGGFGLGWAREFLRIPAYVLEANQVIAGERRDRTTHQMARPPPVSAARFAGQISVGIYFGTVALIGLNSLSFFYLIVLPLSVGAGVHLVSSVGDQTTDLHKTLLACVITSPIFYGSTISPLPISIAASVTAAQHRRFKTNPRSGSQKKLGPRVFRLTLAWLAFSAPLCYCVFHNTTATLYYLSDCVAALLDMFWFFPWLRSVMEYFLLLPYRILCAFTGWGPSEDSWRKMLEILLTERSQREKEARAVLSVPEEASGEDIAQSYRELVKVWHPDHNLGSKMEESQKMFIQIQEAYETLLQRQKTRDLNPIEHLGVVLGQQSAGERMNADNCNGHPYMSGNAVESLMDAYLDVRVPNESTPNSQQASPNPSITVNSITIELHSDEDLDGAPQPERRKGEKESGWRENLIEKGRGGQLGVLGRPGSGFGERTSPQSVSSGPDRLPKGKLKCEVCGMICIGPNVLMVHKRSHTGERPFRCTECGASFTQKGNLLRHIKLHSGEKPFKCVICNYACRRRDALTGHIRTHSVSSPTVGKPFRCSYCGRSYKKHSSLEEHLEQCRSCPQDHQPALNTDQPAQVEDFPVMEPEPVLQSSTEKRCFIDRLANNITKRKRTTPQKFVGDNPIGLNQSDRPYELSPCPEVTQEGNLHGLSSPHLGFEAGTSVGMDLEAPFLRRCGVLSQPPLLVSPHPVGDAQLDDSPVSSSLHSHLTPLGALVNGIAAVSVEFAGQKSDEGHVDLSLGLSRSPTDWSNGCHDSKDKSDTESATEEKRSTGFTPPVSTVNNNQHNNKQHQQLLPHVQYLAPDLLCSHQHFYPNTCCSGDPGMGRKTRQRACPVPVLATRPPTVKGSRSPASGSPLVSRKAFVRVVDGEGRAVQSFRCEHCHMLFLDHVMFTIHMGCHGFHQPFQCNVCGYRNRDCYQFSSHIIRGEHQVGGAANCSTFFPFRPLLFDVYKSAGA</sequence>
<gene>
    <name evidence="1" type="ORF">DPEC_G00013620</name>
</gene>
<accession>A0ACC2HLW8</accession>
<evidence type="ECO:0000313" key="1">
    <source>
        <dbReference type="EMBL" id="KAJ8017039.1"/>
    </source>
</evidence>
<evidence type="ECO:0000313" key="2">
    <source>
        <dbReference type="Proteomes" id="UP001157502"/>
    </source>
</evidence>
<dbReference type="Proteomes" id="UP001157502">
    <property type="component" value="Chromosome 1"/>
</dbReference>
<organism evidence="1 2">
    <name type="scientific">Dallia pectoralis</name>
    <name type="common">Alaska blackfish</name>
    <dbReference type="NCBI Taxonomy" id="75939"/>
    <lineage>
        <taxon>Eukaryota</taxon>
        <taxon>Metazoa</taxon>
        <taxon>Chordata</taxon>
        <taxon>Craniata</taxon>
        <taxon>Vertebrata</taxon>
        <taxon>Euteleostomi</taxon>
        <taxon>Actinopterygii</taxon>
        <taxon>Neopterygii</taxon>
        <taxon>Teleostei</taxon>
        <taxon>Protacanthopterygii</taxon>
        <taxon>Esociformes</taxon>
        <taxon>Umbridae</taxon>
        <taxon>Dallia</taxon>
    </lineage>
</organism>
<name>A0ACC2HLW8_DALPE</name>
<dbReference type="EMBL" id="CM055728">
    <property type="protein sequence ID" value="KAJ8017039.1"/>
    <property type="molecule type" value="Genomic_DNA"/>
</dbReference>
<comment type="caution">
    <text evidence="1">The sequence shown here is derived from an EMBL/GenBank/DDBJ whole genome shotgun (WGS) entry which is preliminary data.</text>
</comment>